<keyword evidence="2" id="KW-1133">Transmembrane helix</keyword>
<keyword evidence="5" id="KW-1185">Reference proteome</keyword>
<dbReference type="InterPro" id="IPR006311">
    <property type="entry name" value="TAT_signal"/>
</dbReference>
<gene>
    <name evidence="4" type="ORF">Asi03nite_72730</name>
</gene>
<reference evidence="4" key="1">
    <citation type="submission" date="2021-01" db="EMBL/GenBank/DDBJ databases">
        <title>Whole genome shotgun sequence of Actinoplanes siamensis NBRC 109076.</title>
        <authorList>
            <person name="Komaki H."/>
            <person name="Tamura T."/>
        </authorList>
    </citation>
    <scope>NUCLEOTIDE SEQUENCE</scope>
    <source>
        <strain evidence="4">NBRC 109076</strain>
    </source>
</reference>
<proteinExistence type="predicted"/>
<evidence type="ECO:0008006" key="6">
    <source>
        <dbReference type="Google" id="ProtNLM"/>
    </source>
</evidence>
<evidence type="ECO:0000256" key="3">
    <source>
        <dbReference type="SAM" id="SignalP"/>
    </source>
</evidence>
<feature type="signal peptide" evidence="3">
    <location>
        <begin position="1"/>
        <end position="24"/>
    </location>
</feature>
<dbReference type="Proteomes" id="UP000629619">
    <property type="component" value="Unassembled WGS sequence"/>
</dbReference>
<evidence type="ECO:0000313" key="4">
    <source>
        <dbReference type="EMBL" id="GIF09735.1"/>
    </source>
</evidence>
<dbReference type="RefSeq" id="WP_203685022.1">
    <property type="nucleotide sequence ID" value="NZ_BOMW01000099.1"/>
</dbReference>
<evidence type="ECO:0000256" key="1">
    <source>
        <dbReference type="SAM" id="MobiDB-lite"/>
    </source>
</evidence>
<feature type="chain" id="PRO_5039356153" description="DUF11 domain-containing protein" evidence="3">
    <location>
        <begin position="25"/>
        <end position="517"/>
    </location>
</feature>
<evidence type="ECO:0000313" key="5">
    <source>
        <dbReference type="Proteomes" id="UP000629619"/>
    </source>
</evidence>
<name>A0A919NFT8_9ACTN</name>
<evidence type="ECO:0000256" key="2">
    <source>
        <dbReference type="SAM" id="Phobius"/>
    </source>
</evidence>
<organism evidence="4 5">
    <name type="scientific">Actinoplanes siamensis</name>
    <dbReference type="NCBI Taxonomy" id="1223317"/>
    <lineage>
        <taxon>Bacteria</taxon>
        <taxon>Bacillati</taxon>
        <taxon>Actinomycetota</taxon>
        <taxon>Actinomycetes</taxon>
        <taxon>Micromonosporales</taxon>
        <taxon>Micromonosporaceae</taxon>
        <taxon>Actinoplanes</taxon>
    </lineage>
</organism>
<accession>A0A919NFT8</accession>
<feature type="region of interest" description="Disordered" evidence="1">
    <location>
        <begin position="458"/>
        <end position="480"/>
    </location>
</feature>
<keyword evidence="2" id="KW-0472">Membrane</keyword>
<feature type="transmembrane region" description="Helical" evidence="2">
    <location>
        <begin position="486"/>
        <end position="507"/>
    </location>
</feature>
<dbReference type="PROSITE" id="PS51318">
    <property type="entry name" value="TAT"/>
    <property type="match status" value="1"/>
</dbReference>
<feature type="compositionally biased region" description="Gly residues" evidence="1">
    <location>
        <begin position="465"/>
        <end position="478"/>
    </location>
</feature>
<sequence length="517" mass="52877">MPTHPARRLLAVLAAAGAATLGLAAPADAAPASRLDVADALVVSGFRTNVRPKLITTQDVAFGRARLTVELSGDLTGVRLVPAEDGPWTCTSTPATALTCDAREPFTVDPLGWIPTAAVLTAGDTAVLGATGAVKVTLTDPGKQTLTDTGRVRVAEGVDLQAGIPPYPLTGRPGGRVDVPLQVSSPRRTVHGVALVVDKPYAYAAEPFERYENCAYDDGKLVYCVFDDAELQPDVPYRVRLPFRLRGDTYAPNTVIVDFEWQTLTDFQGGAGEDGPNQFPALRSGPTLRLEPAPAERAAASVPQTEVNRDTNLQSVTIDVLGSQGADPAAIGAKVSGAAGKVVHARVGVRNNGPAALNTIPGQPARIAVVTIPEGAQVATVPAGCEPVTGGRLATNPKAVQYACSTGSVLPVGKPVTWNIGLRIRRVVPNATGAVEVVPGLPDDPQTAGNDKSNDKAALILNPAGGTGGSGGSGGGEPGLPITGPAAGSIAGVGVVLVALGVLALVLTRRRRTSLDG</sequence>
<dbReference type="AlphaFoldDB" id="A0A919NFT8"/>
<dbReference type="EMBL" id="BOMW01000099">
    <property type="protein sequence ID" value="GIF09735.1"/>
    <property type="molecule type" value="Genomic_DNA"/>
</dbReference>
<comment type="caution">
    <text evidence="4">The sequence shown here is derived from an EMBL/GenBank/DDBJ whole genome shotgun (WGS) entry which is preliminary data.</text>
</comment>
<keyword evidence="3" id="KW-0732">Signal</keyword>
<protein>
    <recommendedName>
        <fullName evidence="6">DUF11 domain-containing protein</fullName>
    </recommendedName>
</protein>
<keyword evidence="2" id="KW-0812">Transmembrane</keyword>